<comment type="caution">
    <text evidence="2">The sequence shown here is derived from an EMBL/GenBank/DDBJ whole genome shotgun (WGS) entry which is preliminary data.</text>
</comment>
<dbReference type="AlphaFoldDB" id="A0A5A9XFR2"/>
<accession>A0A5A9XFR2</accession>
<keyword evidence="1" id="KW-0472">Membrane</keyword>
<name>A0A5A9XFR2_9BACT</name>
<evidence type="ECO:0000313" key="3">
    <source>
        <dbReference type="Proteomes" id="UP000324298"/>
    </source>
</evidence>
<sequence>MTMLNPDVKRVHRTMIVYRVVQVVLIALLGYMAFNFQRLFALRGRPDQFITSIVTAIVVQLILIYPIYRLAWRDAGIEIEGSVPGLSSEQLAALRKRRLMGDLWKSCAVIFFLTFVVMAPDQAKAKAAPLVLSCTLFSFLFACLSYFQCFNFSVRKRLKQAE</sequence>
<proteinExistence type="predicted"/>
<dbReference type="Proteomes" id="UP000324298">
    <property type="component" value="Unassembled WGS sequence"/>
</dbReference>
<reference evidence="2 3" key="1">
    <citation type="submission" date="2019-04" db="EMBL/GenBank/DDBJ databases">
        <title>Geobacter ruber sp. nov., ferric-reducing bacteria isolated from paddy soil.</title>
        <authorList>
            <person name="Xu Z."/>
            <person name="Masuda Y."/>
            <person name="Itoh H."/>
            <person name="Senoo K."/>
        </authorList>
    </citation>
    <scope>NUCLEOTIDE SEQUENCE [LARGE SCALE GENOMIC DNA]</scope>
    <source>
        <strain evidence="2 3">Red88</strain>
    </source>
</reference>
<feature type="transmembrane region" description="Helical" evidence="1">
    <location>
        <begin position="49"/>
        <end position="68"/>
    </location>
</feature>
<feature type="transmembrane region" description="Helical" evidence="1">
    <location>
        <begin position="16"/>
        <end position="34"/>
    </location>
</feature>
<dbReference type="EMBL" id="SRSD01000005">
    <property type="protein sequence ID" value="KAA0891740.1"/>
    <property type="molecule type" value="Genomic_DNA"/>
</dbReference>
<organism evidence="2 3">
    <name type="scientific">Oryzomonas rubra</name>
    <dbReference type="NCBI Taxonomy" id="2509454"/>
    <lineage>
        <taxon>Bacteria</taxon>
        <taxon>Pseudomonadati</taxon>
        <taxon>Thermodesulfobacteriota</taxon>
        <taxon>Desulfuromonadia</taxon>
        <taxon>Geobacterales</taxon>
        <taxon>Geobacteraceae</taxon>
        <taxon>Oryzomonas</taxon>
    </lineage>
</organism>
<protein>
    <recommendedName>
        <fullName evidence="4">DUF3278 domain-containing protein</fullName>
    </recommendedName>
</protein>
<keyword evidence="3" id="KW-1185">Reference proteome</keyword>
<evidence type="ECO:0000256" key="1">
    <source>
        <dbReference type="SAM" id="Phobius"/>
    </source>
</evidence>
<dbReference type="OrthoDB" id="5396109at2"/>
<feature type="transmembrane region" description="Helical" evidence="1">
    <location>
        <begin position="127"/>
        <end position="147"/>
    </location>
</feature>
<keyword evidence="1" id="KW-0812">Transmembrane</keyword>
<feature type="transmembrane region" description="Helical" evidence="1">
    <location>
        <begin position="103"/>
        <end position="121"/>
    </location>
</feature>
<keyword evidence="1" id="KW-1133">Transmembrane helix</keyword>
<gene>
    <name evidence="2" type="ORF">ET418_09890</name>
</gene>
<evidence type="ECO:0008006" key="4">
    <source>
        <dbReference type="Google" id="ProtNLM"/>
    </source>
</evidence>
<dbReference type="RefSeq" id="WP_149307438.1">
    <property type="nucleotide sequence ID" value="NZ_SRSD01000005.1"/>
</dbReference>
<evidence type="ECO:0000313" key="2">
    <source>
        <dbReference type="EMBL" id="KAA0891740.1"/>
    </source>
</evidence>